<evidence type="ECO:0000313" key="1">
    <source>
        <dbReference type="Proteomes" id="UP000036681"/>
    </source>
</evidence>
<organism evidence="1 2">
    <name type="scientific">Ascaris lumbricoides</name>
    <name type="common">Giant roundworm</name>
    <dbReference type="NCBI Taxonomy" id="6252"/>
    <lineage>
        <taxon>Eukaryota</taxon>
        <taxon>Metazoa</taxon>
        <taxon>Ecdysozoa</taxon>
        <taxon>Nematoda</taxon>
        <taxon>Chromadorea</taxon>
        <taxon>Rhabditida</taxon>
        <taxon>Spirurina</taxon>
        <taxon>Ascaridomorpha</taxon>
        <taxon>Ascaridoidea</taxon>
        <taxon>Ascarididae</taxon>
        <taxon>Ascaris</taxon>
    </lineage>
</organism>
<reference evidence="2" key="1">
    <citation type="submission" date="2017-02" db="UniProtKB">
        <authorList>
            <consortium name="WormBaseParasite"/>
        </authorList>
    </citation>
    <scope>IDENTIFICATION</scope>
</reference>
<dbReference type="WBParaSite" id="ALUE_0001660401-mRNA-1">
    <property type="protein sequence ID" value="ALUE_0001660401-mRNA-1"/>
    <property type="gene ID" value="ALUE_0001660401"/>
</dbReference>
<dbReference type="Proteomes" id="UP000036681">
    <property type="component" value="Unplaced"/>
</dbReference>
<protein>
    <submittedName>
        <fullName evidence="2">NADH dehydrogenase [ubiquinone] 1 alpha subcomplex subunit 13</fullName>
    </submittedName>
</protein>
<accession>A0A0M3IEQ4</accession>
<dbReference type="AlphaFoldDB" id="A0A0M3IEQ4"/>
<evidence type="ECO:0000313" key="2">
    <source>
        <dbReference type="WBParaSite" id="ALUE_0001660401-mRNA-1"/>
    </source>
</evidence>
<sequence length="108" mass="12896">MSSNDTTDARAKFVPNSKRSFWSSRMGVAIVYYCRQWRYGTAPKFFAAAVLYIIGYNVIVRQWKGEGHPINRFRWRIMERRGELSEEMLMKKRVVNDYFHSRLTGKYD</sequence>
<name>A0A0M3IEQ4_ASCLU</name>
<keyword evidence="1" id="KW-1185">Reference proteome</keyword>
<proteinExistence type="predicted"/>